<feature type="region of interest" description="Disordered" evidence="1">
    <location>
        <begin position="44"/>
        <end position="108"/>
    </location>
</feature>
<evidence type="ECO:0000256" key="1">
    <source>
        <dbReference type="SAM" id="MobiDB-lite"/>
    </source>
</evidence>
<dbReference type="EMBL" id="JAUESC010000381">
    <property type="protein sequence ID" value="KAK0590679.1"/>
    <property type="molecule type" value="Genomic_DNA"/>
</dbReference>
<feature type="compositionally biased region" description="Basic and acidic residues" evidence="1">
    <location>
        <begin position="59"/>
        <end position="68"/>
    </location>
</feature>
<reference evidence="2" key="2">
    <citation type="submission" date="2023-06" db="EMBL/GenBank/DDBJ databases">
        <authorList>
            <person name="Swenson N.G."/>
            <person name="Wegrzyn J.L."/>
            <person name="Mcevoy S.L."/>
        </authorList>
    </citation>
    <scope>NUCLEOTIDE SEQUENCE</scope>
    <source>
        <strain evidence="2">NS2018</strain>
        <tissue evidence="2">Leaf</tissue>
    </source>
</reference>
<proteinExistence type="predicted"/>
<evidence type="ECO:0000313" key="3">
    <source>
        <dbReference type="Proteomes" id="UP001168877"/>
    </source>
</evidence>
<comment type="caution">
    <text evidence="2">The sequence shown here is derived from an EMBL/GenBank/DDBJ whole genome shotgun (WGS) entry which is preliminary data.</text>
</comment>
<name>A0AA39VLS0_ACESA</name>
<reference evidence="2" key="1">
    <citation type="journal article" date="2022" name="Plant J.">
        <title>Strategies of tolerance reflected in two North American maple genomes.</title>
        <authorList>
            <person name="McEvoy S.L."/>
            <person name="Sezen U.U."/>
            <person name="Trouern-Trend A."/>
            <person name="McMahon S.M."/>
            <person name="Schaberg P.G."/>
            <person name="Yang J."/>
            <person name="Wegrzyn J.L."/>
            <person name="Swenson N.G."/>
        </authorList>
    </citation>
    <scope>NUCLEOTIDE SEQUENCE</scope>
    <source>
        <strain evidence="2">NS2018</strain>
    </source>
</reference>
<dbReference type="Proteomes" id="UP001168877">
    <property type="component" value="Unassembled WGS sequence"/>
</dbReference>
<sequence length="108" mass="11395">MYQLKPNSYIDTQATTDQSAEQVGVLRAQWTDGSDSVEVTHVSLTKSSECPGNEFSDLEASHSEEDSKAAALLTHHPPATTKGGGYTLRTESLIGGGGLPSSGRRSSN</sequence>
<dbReference type="AlphaFoldDB" id="A0AA39VLS0"/>
<gene>
    <name evidence="2" type="ORF">LWI29_030359</name>
</gene>
<accession>A0AA39VLS0</accession>
<organism evidence="2 3">
    <name type="scientific">Acer saccharum</name>
    <name type="common">Sugar maple</name>
    <dbReference type="NCBI Taxonomy" id="4024"/>
    <lineage>
        <taxon>Eukaryota</taxon>
        <taxon>Viridiplantae</taxon>
        <taxon>Streptophyta</taxon>
        <taxon>Embryophyta</taxon>
        <taxon>Tracheophyta</taxon>
        <taxon>Spermatophyta</taxon>
        <taxon>Magnoliopsida</taxon>
        <taxon>eudicotyledons</taxon>
        <taxon>Gunneridae</taxon>
        <taxon>Pentapetalae</taxon>
        <taxon>rosids</taxon>
        <taxon>malvids</taxon>
        <taxon>Sapindales</taxon>
        <taxon>Sapindaceae</taxon>
        <taxon>Hippocastanoideae</taxon>
        <taxon>Acereae</taxon>
        <taxon>Acer</taxon>
    </lineage>
</organism>
<protein>
    <submittedName>
        <fullName evidence="2">Uncharacterized protein</fullName>
    </submittedName>
</protein>
<keyword evidence="3" id="KW-1185">Reference proteome</keyword>
<evidence type="ECO:0000313" key="2">
    <source>
        <dbReference type="EMBL" id="KAK0590679.1"/>
    </source>
</evidence>